<dbReference type="Proteomes" id="UP001221898">
    <property type="component" value="Unassembled WGS sequence"/>
</dbReference>
<evidence type="ECO:0000313" key="3">
    <source>
        <dbReference type="Proteomes" id="UP001221898"/>
    </source>
</evidence>
<sequence length="145" mass="15354">MCHSAVVQRSSGDQGRLSTFSCCLSLLSRCRLEFVRWLLGGLEPDQHLLVTWVWLSRAPQGQAGAARPHLGSSVGALSPGRLVALRHSLRGKGHGAGHGMLAVDASLNAVPRDRGPGAGGNGNRPLSRQRHARSGSRAAWRNVPG</sequence>
<evidence type="ECO:0000313" key="2">
    <source>
        <dbReference type="EMBL" id="KAJ8396690.1"/>
    </source>
</evidence>
<accession>A0AAD7WHD8</accession>
<organism evidence="2 3">
    <name type="scientific">Aldrovandia affinis</name>
    <dbReference type="NCBI Taxonomy" id="143900"/>
    <lineage>
        <taxon>Eukaryota</taxon>
        <taxon>Metazoa</taxon>
        <taxon>Chordata</taxon>
        <taxon>Craniata</taxon>
        <taxon>Vertebrata</taxon>
        <taxon>Euteleostomi</taxon>
        <taxon>Actinopterygii</taxon>
        <taxon>Neopterygii</taxon>
        <taxon>Teleostei</taxon>
        <taxon>Notacanthiformes</taxon>
        <taxon>Halosauridae</taxon>
        <taxon>Aldrovandia</taxon>
    </lineage>
</organism>
<comment type="caution">
    <text evidence="2">The sequence shown here is derived from an EMBL/GenBank/DDBJ whole genome shotgun (WGS) entry which is preliminary data.</text>
</comment>
<keyword evidence="3" id="KW-1185">Reference proteome</keyword>
<reference evidence="2" key="1">
    <citation type="journal article" date="2023" name="Science">
        <title>Genome structures resolve the early diversification of teleost fishes.</title>
        <authorList>
            <person name="Parey E."/>
            <person name="Louis A."/>
            <person name="Montfort J."/>
            <person name="Bouchez O."/>
            <person name="Roques C."/>
            <person name="Iampietro C."/>
            <person name="Lluch J."/>
            <person name="Castinel A."/>
            <person name="Donnadieu C."/>
            <person name="Desvignes T."/>
            <person name="Floi Bucao C."/>
            <person name="Jouanno E."/>
            <person name="Wen M."/>
            <person name="Mejri S."/>
            <person name="Dirks R."/>
            <person name="Jansen H."/>
            <person name="Henkel C."/>
            <person name="Chen W.J."/>
            <person name="Zahm M."/>
            <person name="Cabau C."/>
            <person name="Klopp C."/>
            <person name="Thompson A.W."/>
            <person name="Robinson-Rechavi M."/>
            <person name="Braasch I."/>
            <person name="Lecointre G."/>
            <person name="Bobe J."/>
            <person name="Postlethwait J.H."/>
            <person name="Berthelot C."/>
            <person name="Roest Crollius H."/>
            <person name="Guiguen Y."/>
        </authorList>
    </citation>
    <scope>NUCLEOTIDE SEQUENCE</scope>
    <source>
        <strain evidence="2">NC1722</strain>
    </source>
</reference>
<gene>
    <name evidence="2" type="ORF">AAFF_G00015280</name>
</gene>
<protein>
    <submittedName>
        <fullName evidence="2">Uncharacterized protein</fullName>
    </submittedName>
</protein>
<feature type="region of interest" description="Disordered" evidence="1">
    <location>
        <begin position="107"/>
        <end position="145"/>
    </location>
</feature>
<dbReference type="EMBL" id="JAINUG010000104">
    <property type="protein sequence ID" value="KAJ8396690.1"/>
    <property type="molecule type" value="Genomic_DNA"/>
</dbReference>
<dbReference type="AlphaFoldDB" id="A0AAD7WHD8"/>
<name>A0AAD7WHD8_9TELE</name>
<evidence type="ECO:0000256" key="1">
    <source>
        <dbReference type="SAM" id="MobiDB-lite"/>
    </source>
</evidence>
<proteinExistence type="predicted"/>